<keyword evidence="1" id="KW-1133">Transmembrane helix</keyword>
<reference evidence="3" key="1">
    <citation type="submission" date="2016-01" db="EMBL/GenBank/DDBJ databases">
        <title>Draft genome of Chromobacterium sp. F49.</title>
        <authorList>
            <person name="Hong K.W."/>
        </authorList>
    </citation>
    <scope>NUCLEOTIDE SEQUENCE [LARGE SCALE GENOMIC DNA]</scope>
    <source>
        <strain evidence="3">P7IIIA</strain>
    </source>
</reference>
<feature type="transmembrane region" description="Helical" evidence="1">
    <location>
        <begin position="184"/>
        <end position="202"/>
    </location>
</feature>
<organism evidence="2 3">
    <name type="scientific">Fictibacillus phosphorivorans</name>
    <dbReference type="NCBI Taxonomy" id="1221500"/>
    <lineage>
        <taxon>Bacteria</taxon>
        <taxon>Bacillati</taxon>
        <taxon>Bacillota</taxon>
        <taxon>Bacilli</taxon>
        <taxon>Bacillales</taxon>
        <taxon>Fictibacillaceae</taxon>
        <taxon>Fictibacillus</taxon>
    </lineage>
</organism>
<evidence type="ECO:0000256" key="1">
    <source>
        <dbReference type="SAM" id="Phobius"/>
    </source>
</evidence>
<proteinExistence type="predicted"/>
<feature type="transmembrane region" description="Helical" evidence="1">
    <location>
        <begin position="108"/>
        <end position="127"/>
    </location>
</feature>
<feature type="transmembrane region" description="Helical" evidence="1">
    <location>
        <begin position="148"/>
        <end position="172"/>
    </location>
</feature>
<gene>
    <name evidence="2" type="ORF">AWM68_02165</name>
</gene>
<dbReference type="AlphaFoldDB" id="A0A161TRR9"/>
<comment type="caution">
    <text evidence="2">The sequence shown here is derived from an EMBL/GenBank/DDBJ whole genome shotgun (WGS) entry which is preliminary data.</text>
</comment>
<keyword evidence="1" id="KW-0812">Transmembrane</keyword>
<evidence type="ECO:0000313" key="3">
    <source>
        <dbReference type="Proteomes" id="UP000076567"/>
    </source>
</evidence>
<protein>
    <submittedName>
        <fullName evidence="2">Uncharacterized protein</fullName>
    </submittedName>
</protein>
<sequence length="272" mass="30819">MRNSNPHQLSDSEIDNEIEFLELELEDMLNEYDVEFPTEDEIMMTINAIRPHVPIKENKWIRALHSLVDITKHAYKEVFYMSSLFWTLNGLLFLIALSGILLSDINPYIMMMTLAPIPTITGLIEVIKSKNTGMAELEMSYKYSFQEILLSKMLVVGSFNLGLNVLLTASLALVSHELMVSKLLLYWLTPFTCVTALSLLLVTRFRKIYAVTVGIVIWLGISMAFAQPLMIKRMESAPVEIFVALIGVAAIVGLFQAAKIYKRGVTFEINHH</sequence>
<evidence type="ECO:0000313" key="2">
    <source>
        <dbReference type="EMBL" id="KZE69091.1"/>
    </source>
</evidence>
<dbReference type="RefSeq" id="WP_066236438.1">
    <property type="nucleotide sequence ID" value="NZ_LRFC01000001.1"/>
</dbReference>
<keyword evidence="1" id="KW-0472">Membrane</keyword>
<feature type="transmembrane region" description="Helical" evidence="1">
    <location>
        <begin position="209"/>
        <end position="231"/>
    </location>
</feature>
<dbReference type="OrthoDB" id="1912744at2"/>
<name>A0A161TRR9_9BACL</name>
<keyword evidence="3" id="KW-1185">Reference proteome</keyword>
<feature type="transmembrane region" description="Helical" evidence="1">
    <location>
        <begin position="237"/>
        <end position="255"/>
    </location>
</feature>
<accession>A0A161TRR9</accession>
<dbReference type="EMBL" id="LRFC01000001">
    <property type="protein sequence ID" value="KZE69091.1"/>
    <property type="molecule type" value="Genomic_DNA"/>
</dbReference>
<feature type="transmembrane region" description="Helical" evidence="1">
    <location>
        <begin position="78"/>
        <end position="102"/>
    </location>
</feature>
<dbReference type="Proteomes" id="UP000076567">
    <property type="component" value="Unassembled WGS sequence"/>
</dbReference>